<evidence type="ECO:0000256" key="6">
    <source>
        <dbReference type="SAM" id="Phobius"/>
    </source>
</evidence>
<gene>
    <name evidence="8" type="ORF">DLJ46_06545</name>
</gene>
<dbReference type="SUPFAM" id="SSF103473">
    <property type="entry name" value="MFS general substrate transporter"/>
    <property type="match status" value="1"/>
</dbReference>
<protein>
    <submittedName>
        <fullName evidence="8">MFS transporter</fullName>
    </submittedName>
</protein>
<evidence type="ECO:0000256" key="1">
    <source>
        <dbReference type="ARBA" id="ARBA00004651"/>
    </source>
</evidence>
<dbReference type="GO" id="GO:0005886">
    <property type="term" value="C:plasma membrane"/>
    <property type="evidence" value="ECO:0007669"/>
    <property type="project" value="UniProtKB-SubCell"/>
</dbReference>
<keyword evidence="3 6" id="KW-0812">Transmembrane</keyword>
<dbReference type="EMBL" id="QGSV01000106">
    <property type="protein sequence ID" value="PWU50601.1"/>
    <property type="molecule type" value="Genomic_DNA"/>
</dbReference>
<evidence type="ECO:0000256" key="3">
    <source>
        <dbReference type="ARBA" id="ARBA00022692"/>
    </source>
</evidence>
<feature type="transmembrane region" description="Helical" evidence="6">
    <location>
        <begin position="379"/>
        <end position="400"/>
    </location>
</feature>
<feature type="transmembrane region" description="Helical" evidence="6">
    <location>
        <begin position="350"/>
        <end position="373"/>
    </location>
</feature>
<dbReference type="Gene3D" id="1.20.1250.20">
    <property type="entry name" value="MFS general substrate transporter like domains"/>
    <property type="match status" value="2"/>
</dbReference>
<keyword evidence="2" id="KW-1003">Cell membrane</keyword>
<dbReference type="AlphaFoldDB" id="A0A317KEB2"/>
<dbReference type="InterPro" id="IPR020846">
    <property type="entry name" value="MFS_dom"/>
</dbReference>
<feature type="transmembrane region" description="Helical" evidence="6">
    <location>
        <begin position="267"/>
        <end position="287"/>
    </location>
</feature>
<evidence type="ECO:0000313" key="8">
    <source>
        <dbReference type="EMBL" id="PWU50601.1"/>
    </source>
</evidence>
<evidence type="ECO:0000256" key="5">
    <source>
        <dbReference type="ARBA" id="ARBA00023136"/>
    </source>
</evidence>
<accession>A0A317KEB2</accession>
<feature type="transmembrane region" description="Helical" evidence="6">
    <location>
        <begin position="307"/>
        <end position="329"/>
    </location>
</feature>
<evidence type="ECO:0000313" key="9">
    <source>
        <dbReference type="Proteomes" id="UP000245683"/>
    </source>
</evidence>
<dbReference type="InterPro" id="IPR036259">
    <property type="entry name" value="MFS_trans_sf"/>
</dbReference>
<feature type="domain" description="Major facilitator superfamily (MFS) profile" evidence="7">
    <location>
        <begin position="14"/>
        <end position="403"/>
    </location>
</feature>
<dbReference type="Proteomes" id="UP000245683">
    <property type="component" value="Unassembled WGS sequence"/>
</dbReference>
<evidence type="ECO:0000256" key="2">
    <source>
        <dbReference type="ARBA" id="ARBA00022475"/>
    </source>
</evidence>
<dbReference type="InterPro" id="IPR011701">
    <property type="entry name" value="MFS"/>
</dbReference>
<sequence>MPLGQTAQVKTTALTIRWTPWRFVTAFGVVSLLSDVVYEGARSVIGPYLATLGASATLVGLVTGAGEAFALTGRLATGPLADRTRAYWPLVLVGYAVTIVAVPALGLTTALWLAAALFIAERAGKAIRGPARDVMLSHAAAAVGRGKGFAVHEALDQAGGVAGPLLVAAVLAATGYNYRPAFLALAVPAVATMLLLLWLRAGVPDPRRFEPGPRPGAAPAPPAGRLPRVFWTYLAFTVLTTAGYATFGVLSFHLATRHVVPAAVVPVVYAGAMAIDAVAALASGYLYDRAGFRVLAAVPVLTTLIPLAAFTTSAVAVAGVLAWGAVLGIQESTMRAAIADIVPAARRGTAYGIFAAGLGGATLVGGLLTGALYDYSITAVILTVAGIQAFALALLLVKVLPRRPRNSGQRVG</sequence>
<proteinExistence type="predicted"/>
<comment type="caution">
    <text evidence="8">The sequence shown here is derived from an EMBL/GenBank/DDBJ whole genome shotgun (WGS) entry which is preliminary data.</text>
</comment>
<keyword evidence="5 6" id="KW-0472">Membrane</keyword>
<evidence type="ECO:0000256" key="4">
    <source>
        <dbReference type="ARBA" id="ARBA00022989"/>
    </source>
</evidence>
<dbReference type="CDD" id="cd17370">
    <property type="entry name" value="MFS_MJ1317_like"/>
    <property type="match status" value="1"/>
</dbReference>
<organism evidence="8 9">
    <name type="scientific">Micromonospora globispora</name>
    <dbReference type="NCBI Taxonomy" id="1450148"/>
    <lineage>
        <taxon>Bacteria</taxon>
        <taxon>Bacillati</taxon>
        <taxon>Actinomycetota</taxon>
        <taxon>Actinomycetes</taxon>
        <taxon>Micromonosporales</taxon>
        <taxon>Micromonosporaceae</taxon>
        <taxon>Micromonospora</taxon>
    </lineage>
</organism>
<dbReference type="GO" id="GO:0022857">
    <property type="term" value="F:transmembrane transporter activity"/>
    <property type="evidence" value="ECO:0007669"/>
    <property type="project" value="InterPro"/>
</dbReference>
<feature type="transmembrane region" description="Helical" evidence="6">
    <location>
        <begin position="20"/>
        <end position="38"/>
    </location>
</feature>
<keyword evidence="4 6" id="KW-1133">Transmembrane helix</keyword>
<comment type="subcellular location">
    <subcellularLocation>
        <location evidence="1">Cell membrane</location>
        <topology evidence="1">Multi-pass membrane protein</topology>
    </subcellularLocation>
</comment>
<feature type="transmembrane region" description="Helical" evidence="6">
    <location>
        <begin position="45"/>
        <end position="66"/>
    </location>
</feature>
<dbReference type="OrthoDB" id="9803985at2"/>
<dbReference type="InterPro" id="IPR052425">
    <property type="entry name" value="Uncharacterized_MFS-type"/>
</dbReference>
<feature type="transmembrane region" description="Helical" evidence="6">
    <location>
        <begin position="86"/>
        <end position="119"/>
    </location>
</feature>
<feature type="transmembrane region" description="Helical" evidence="6">
    <location>
        <begin position="181"/>
        <end position="199"/>
    </location>
</feature>
<keyword evidence="9" id="KW-1185">Reference proteome</keyword>
<reference evidence="9" key="1">
    <citation type="submission" date="2018-05" db="EMBL/GenBank/DDBJ databases">
        <title>Micromonospora globispora sp. nov. and Micromonospora rugosa sp. nov., isolated from marine sediment.</title>
        <authorList>
            <person name="Carro L."/>
            <person name="Aysel V."/>
            <person name="Cetin D."/>
            <person name="Igual J.M."/>
            <person name="Klenk H.-P."/>
            <person name="Trujillo M.E."/>
            <person name="Sahin N."/>
        </authorList>
    </citation>
    <scope>NUCLEOTIDE SEQUENCE [LARGE SCALE GENOMIC DNA]</scope>
    <source>
        <strain evidence="9">S2904</strain>
    </source>
</reference>
<dbReference type="PROSITE" id="PS50850">
    <property type="entry name" value="MFS"/>
    <property type="match status" value="1"/>
</dbReference>
<evidence type="ECO:0000259" key="7">
    <source>
        <dbReference type="PROSITE" id="PS50850"/>
    </source>
</evidence>
<dbReference type="PANTHER" id="PTHR42688:SF1">
    <property type="entry name" value="BLR5212 PROTEIN"/>
    <property type="match status" value="1"/>
</dbReference>
<feature type="transmembrane region" description="Helical" evidence="6">
    <location>
        <begin position="230"/>
        <end position="255"/>
    </location>
</feature>
<name>A0A317KEB2_9ACTN</name>
<dbReference type="Pfam" id="PF07690">
    <property type="entry name" value="MFS_1"/>
    <property type="match status" value="1"/>
</dbReference>
<dbReference type="PANTHER" id="PTHR42688">
    <property type="entry name" value="CONSERVED PROTEIN"/>
    <property type="match status" value="1"/>
</dbReference>